<gene>
    <name evidence="1" type="ORF">NPIL_608791</name>
</gene>
<evidence type="ECO:0000313" key="2">
    <source>
        <dbReference type="Proteomes" id="UP000887013"/>
    </source>
</evidence>
<accession>A0A8X6KQW9</accession>
<protein>
    <submittedName>
        <fullName evidence="1">Uncharacterized protein</fullName>
    </submittedName>
</protein>
<comment type="caution">
    <text evidence="1">The sequence shown here is derived from an EMBL/GenBank/DDBJ whole genome shotgun (WGS) entry which is preliminary data.</text>
</comment>
<dbReference type="Proteomes" id="UP000887013">
    <property type="component" value="Unassembled WGS sequence"/>
</dbReference>
<evidence type="ECO:0000313" key="1">
    <source>
        <dbReference type="EMBL" id="GFS67373.1"/>
    </source>
</evidence>
<name>A0A8X6KQW9_NEPPI</name>
<organism evidence="1 2">
    <name type="scientific">Nephila pilipes</name>
    <name type="common">Giant wood spider</name>
    <name type="synonym">Nephila maculata</name>
    <dbReference type="NCBI Taxonomy" id="299642"/>
    <lineage>
        <taxon>Eukaryota</taxon>
        <taxon>Metazoa</taxon>
        <taxon>Ecdysozoa</taxon>
        <taxon>Arthropoda</taxon>
        <taxon>Chelicerata</taxon>
        <taxon>Arachnida</taxon>
        <taxon>Araneae</taxon>
        <taxon>Araneomorphae</taxon>
        <taxon>Entelegynae</taxon>
        <taxon>Araneoidea</taxon>
        <taxon>Nephilidae</taxon>
        <taxon>Nephila</taxon>
    </lineage>
</organism>
<dbReference type="EMBL" id="BMAW01000086">
    <property type="protein sequence ID" value="GFS67373.1"/>
    <property type="molecule type" value="Genomic_DNA"/>
</dbReference>
<dbReference type="AlphaFoldDB" id="A0A8X6KQW9"/>
<reference evidence="1" key="1">
    <citation type="submission" date="2020-08" db="EMBL/GenBank/DDBJ databases">
        <title>Multicomponent nature underlies the extraordinary mechanical properties of spider dragline silk.</title>
        <authorList>
            <person name="Kono N."/>
            <person name="Nakamura H."/>
            <person name="Mori M."/>
            <person name="Yoshida Y."/>
            <person name="Ohtoshi R."/>
            <person name="Malay A.D."/>
            <person name="Moran D.A.P."/>
            <person name="Tomita M."/>
            <person name="Numata K."/>
            <person name="Arakawa K."/>
        </authorList>
    </citation>
    <scope>NUCLEOTIDE SEQUENCE</scope>
</reference>
<sequence length="92" mass="10353">MPSFLQVGTKIPRMEQKTARNSCQTAKGIFVGFKLGSHELFPRTEASLNHMGLSNLIAGQKKDRMAAYSSEFCCKSWEMRINNNEKKPSLSI</sequence>
<proteinExistence type="predicted"/>
<keyword evidence="2" id="KW-1185">Reference proteome</keyword>